<evidence type="ECO:0000313" key="4">
    <source>
        <dbReference type="Proteomes" id="UP000626148"/>
    </source>
</evidence>
<evidence type="ECO:0000313" key="3">
    <source>
        <dbReference type="EMBL" id="GGX66107.1"/>
    </source>
</evidence>
<dbReference type="PANTHER" id="PTHR13947:SF37">
    <property type="entry name" value="LD18367P"/>
    <property type="match status" value="1"/>
</dbReference>
<dbReference type="PANTHER" id="PTHR13947">
    <property type="entry name" value="GNAT FAMILY N-ACETYLTRANSFERASE"/>
    <property type="match status" value="1"/>
</dbReference>
<evidence type="ECO:0000256" key="1">
    <source>
        <dbReference type="ARBA" id="ARBA00022679"/>
    </source>
</evidence>
<dbReference type="PROSITE" id="PS51186">
    <property type="entry name" value="GNAT"/>
    <property type="match status" value="1"/>
</dbReference>
<organism evidence="3 4">
    <name type="scientific">Saccharospirillum salsuginis</name>
    <dbReference type="NCBI Taxonomy" id="418750"/>
    <lineage>
        <taxon>Bacteria</taxon>
        <taxon>Pseudomonadati</taxon>
        <taxon>Pseudomonadota</taxon>
        <taxon>Gammaproteobacteria</taxon>
        <taxon>Oceanospirillales</taxon>
        <taxon>Saccharospirillaceae</taxon>
        <taxon>Saccharospirillum</taxon>
    </lineage>
</organism>
<evidence type="ECO:0000259" key="2">
    <source>
        <dbReference type="PROSITE" id="PS51186"/>
    </source>
</evidence>
<keyword evidence="4" id="KW-1185">Reference proteome</keyword>
<feature type="domain" description="N-acetyltransferase" evidence="2">
    <location>
        <begin position="21"/>
        <end position="153"/>
    </location>
</feature>
<gene>
    <name evidence="3" type="ORF">GCM10007392_37180</name>
</gene>
<reference evidence="3" key="1">
    <citation type="journal article" date="2014" name="Int. J. Syst. Evol. Microbiol.">
        <title>Complete genome sequence of Corynebacterium casei LMG S-19264T (=DSM 44701T), isolated from a smear-ripened cheese.</title>
        <authorList>
            <consortium name="US DOE Joint Genome Institute (JGI-PGF)"/>
            <person name="Walter F."/>
            <person name="Albersmeier A."/>
            <person name="Kalinowski J."/>
            <person name="Ruckert C."/>
        </authorList>
    </citation>
    <scope>NUCLEOTIDE SEQUENCE</scope>
    <source>
        <strain evidence="3">KCTC 22169</strain>
    </source>
</reference>
<dbReference type="RefSeq" id="WP_189611517.1">
    <property type="nucleotide sequence ID" value="NZ_BMXR01000010.1"/>
</dbReference>
<dbReference type="InterPro" id="IPR016181">
    <property type="entry name" value="Acyl_CoA_acyltransferase"/>
</dbReference>
<dbReference type="Gene3D" id="3.40.630.30">
    <property type="match status" value="1"/>
</dbReference>
<sequence>MSVFNESSLDSVEPLTKRYEQQAREVIEAGLREHWSLYDPAMNPDVQHLSQTYGSNMVIGLKNGRVVATGAWINLETGVASIVRMSVAKPYRKQGYTTQILSALENRIVSEGISRVVLETTTQWQDVVRFYTNQGYRFTHIDGDDSYFVKILDPSTVERGLLE</sequence>
<accession>A0A918NGN3</accession>
<proteinExistence type="predicted"/>
<dbReference type="AlphaFoldDB" id="A0A918NGN3"/>
<dbReference type="Pfam" id="PF00583">
    <property type="entry name" value="Acetyltransf_1"/>
    <property type="match status" value="1"/>
</dbReference>
<dbReference type="GO" id="GO:0008080">
    <property type="term" value="F:N-acetyltransferase activity"/>
    <property type="evidence" value="ECO:0007669"/>
    <property type="project" value="InterPro"/>
</dbReference>
<reference evidence="3" key="2">
    <citation type="submission" date="2020-09" db="EMBL/GenBank/DDBJ databases">
        <authorList>
            <person name="Sun Q."/>
            <person name="Kim S."/>
        </authorList>
    </citation>
    <scope>NUCLEOTIDE SEQUENCE</scope>
    <source>
        <strain evidence="3">KCTC 22169</strain>
    </source>
</reference>
<dbReference type="CDD" id="cd04301">
    <property type="entry name" value="NAT_SF"/>
    <property type="match status" value="1"/>
</dbReference>
<name>A0A918NGN3_9GAMM</name>
<comment type="caution">
    <text evidence="3">The sequence shown here is derived from an EMBL/GenBank/DDBJ whole genome shotgun (WGS) entry which is preliminary data.</text>
</comment>
<dbReference type="Proteomes" id="UP000626148">
    <property type="component" value="Unassembled WGS sequence"/>
</dbReference>
<dbReference type="InterPro" id="IPR050769">
    <property type="entry name" value="NAT_camello-type"/>
</dbReference>
<keyword evidence="1" id="KW-0808">Transferase</keyword>
<dbReference type="InterPro" id="IPR000182">
    <property type="entry name" value="GNAT_dom"/>
</dbReference>
<protein>
    <recommendedName>
        <fullName evidence="2">N-acetyltransferase domain-containing protein</fullName>
    </recommendedName>
</protein>
<dbReference type="SUPFAM" id="SSF55729">
    <property type="entry name" value="Acyl-CoA N-acyltransferases (Nat)"/>
    <property type="match status" value="1"/>
</dbReference>
<dbReference type="EMBL" id="BMXR01000010">
    <property type="protein sequence ID" value="GGX66107.1"/>
    <property type="molecule type" value="Genomic_DNA"/>
</dbReference>